<proteinExistence type="predicted"/>
<sequence>MSLIGHNNGPTMEPGYSWRKHSWTKARSDLLPKLPIEVIRVRVKRAQELGLDYKSYASVRASTGRDVIGFLFSSNALRLIKSNACLPENRREKLSDLKYCSRIAVVHAPLDAQVIVEQNAVLDAATIAPKFTSGWSDTRASITKAVRLADASSDGIILIGDTDLEREWSKAGRLAGYITADTYFGEHP</sequence>
<dbReference type="EMBL" id="JABUFE010000002">
    <property type="protein sequence ID" value="NSX54020.1"/>
    <property type="molecule type" value="Genomic_DNA"/>
</dbReference>
<keyword evidence="2" id="KW-1185">Reference proteome</keyword>
<reference evidence="1 2" key="1">
    <citation type="submission" date="2020-06" db="EMBL/GenBank/DDBJ databases">
        <title>Sulfitobacter algicola sp. nov., isolated from green algae.</title>
        <authorList>
            <person name="Wang C."/>
        </authorList>
    </citation>
    <scope>NUCLEOTIDE SEQUENCE [LARGE SCALE GENOMIC DNA]</scope>
    <source>
        <strain evidence="1 2">1151</strain>
    </source>
</reference>
<evidence type="ECO:0000313" key="2">
    <source>
        <dbReference type="Proteomes" id="UP000777935"/>
    </source>
</evidence>
<gene>
    <name evidence="1" type="ORF">HRQ87_04305</name>
</gene>
<organism evidence="1 2">
    <name type="scientific">Parasulfitobacter algicola</name>
    <dbReference type="NCBI Taxonomy" id="2614809"/>
    <lineage>
        <taxon>Bacteria</taxon>
        <taxon>Pseudomonadati</taxon>
        <taxon>Pseudomonadota</taxon>
        <taxon>Alphaproteobacteria</taxon>
        <taxon>Rhodobacterales</taxon>
        <taxon>Roseobacteraceae</taxon>
        <taxon>Parasulfitobacter</taxon>
    </lineage>
</organism>
<dbReference type="Proteomes" id="UP000777935">
    <property type="component" value="Unassembled WGS sequence"/>
</dbReference>
<evidence type="ECO:0000313" key="1">
    <source>
        <dbReference type="EMBL" id="NSX54020.1"/>
    </source>
</evidence>
<name>A0ABX2INU2_9RHOB</name>
<comment type="caution">
    <text evidence="1">The sequence shown here is derived from an EMBL/GenBank/DDBJ whole genome shotgun (WGS) entry which is preliminary data.</text>
</comment>
<accession>A0ABX2INU2</accession>
<dbReference type="RefSeq" id="WP_174135619.1">
    <property type="nucleotide sequence ID" value="NZ_JABUFE010000002.1"/>
</dbReference>
<protein>
    <submittedName>
        <fullName evidence="1">Uncharacterized protein</fullName>
    </submittedName>
</protein>